<dbReference type="InterPro" id="IPR044946">
    <property type="entry name" value="Restrct_endonuc_typeI_TRD_sf"/>
</dbReference>
<evidence type="ECO:0000256" key="1">
    <source>
        <dbReference type="ARBA" id="ARBA00010923"/>
    </source>
</evidence>
<dbReference type="EMBL" id="RJLS01000035">
    <property type="protein sequence ID" value="RNM19129.1"/>
    <property type="molecule type" value="Genomic_DNA"/>
</dbReference>
<keyword evidence="5" id="KW-0540">Nuclease</keyword>
<dbReference type="InterPro" id="IPR052021">
    <property type="entry name" value="Type-I_RS_S_subunit"/>
</dbReference>
<comment type="caution">
    <text evidence="5">The sequence shown here is derived from an EMBL/GenBank/DDBJ whole genome shotgun (WGS) entry which is preliminary data.</text>
</comment>
<proteinExistence type="inferred from homology"/>
<feature type="domain" description="Type I restriction modification DNA specificity" evidence="4">
    <location>
        <begin position="35"/>
        <end position="183"/>
    </location>
</feature>
<dbReference type="CDD" id="cd17266">
    <property type="entry name" value="RMtype1_S_Sau1132ORF3780P-TRD2-CR2_like"/>
    <property type="match status" value="1"/>
</dbReference>
<dbReference type="Pfam" id="PF01420">
    <property type="entry name" value="Methylase_S"/>
    <property type="match status" value="2"/>
</dbReference>
<comment type="similarity">
    <text evidence="1">Belongs to the type-I restriction system S methylase family.</text>
</comment>
<evidence type="ECO:0000313" key="5">
    <source>
        <dbReference type="EMBL" id="RNM19129.1"/>
    </source>
</evidence>
<dbReference type="GO" id="GO:0004519">
    <property type="term" value="F:endonuclease activity"/>
    <property type="evidence" value="ECO:0007669"/>
    <property type="project" value="UniProtKB-KW"/>
</dbReference>
<dbReference type="InterPro" id="IPR000055">
    <property type="entry name" value="Restrct_endonuc_typeI_TRD"/>
</dbReference>
<evidence type="ECO:0000313" key="6">
    <source>
        <dbReference type="Proteomes" id="UP000271870"/>
    </source>
</evidence>
<organism evidence="5 6">
    <name type="scientific">Dickeya undicola</name>
    <dbReference type="NCBI Taxonomy" id="1577887"/>
    <lineage>
        <taxon>Bacteria</taxon>
        <taxon>Pseudomonadati</taxon>
        <taxon>Pseudomonadota</taxon>
        <taxon>Gammaproteobacteria</taxon>
        <taxon>Enterobacterales</taxon>
        <taxon>Pectobacteriaceae</taxon>
        <taxon>Dickeya</taxon>
    </lineage>
</organism>
<keyword evidence="3" id="KW-0238">DNA-binding</keyword>
<feature type="domain" description="Type I restriction modification DNA specificity" evidence="4">
    <location>
        <begin position="229"/>
        <end position="408"/>
    </location>
</feature>
<dbReference type="CDD" id="cd16961">
    <property type="entry name" value="RMtype1_S_TRD-CR_like"/>
    <property type="match status" value="1"/>
</dbReference>
<gene>
    <name evidence="5" type="ORF">EFS38_19100</name>
</gene>
<evidence type="ECO:0000259" key="4">
    <source>
        <dbReference type="Pfam" id="PF01420"/>
    </source>
</evidence>
<keyword evidence="6" id="KW-1185">Reference proteome</keyword>
<protein>
    <submittedName>
        <fullName evidence="5">Restriction endonuclease subunit S</fullName>
    </submittedName>
</protein>
<reference evidence="5 6" key="1">
    <citation type="submission" date="2018-11" db="EMBL/GenBank/DDBJ databases">
        <title>Characterization of surface water Dickeya isolates.</title>
        <authorList>
            <person name="Van Gijsegem F."/>
            <person name="Pedron J."/>
        </authorList>
    </citation>
    <scope>NUCLEOTIDE SEQUENCE [LARGE SCALE GENOMIC DNA]</scope>
    <source>
        <strain evidence="5 6">FVG10-MFV-A16</strain>
    </source>
</reference>
<dbReference type="Gene3D" id="1.10.287.1120">
    <property type="entry name" value="Bipartite methylase S protein"/>
    <property type="match status" value="2"/>
</dbReference>
<sequence length="429" mass="47347">MVMAMQNPVTEKQQSGAAGKAVPAGFKLTEVGVIPEDWEVCSLGELSISIVSGKTCTQGNGEYPLYGSTGLIGTCEFGEYEGNALLIARVGANAGRLNFVTGEYGVSDNTLIVNIKPKYNITFFYYILLQKKLNTLIFGSGQPLITSSLLKKIIIAVPCNNNEQTSIADALTEVDELITKLERFIIKKQAIKTATMQQLLTGKTRLPQFSLREDGTIKGYKKSELGEIPEDWSIFSIGDIADVKTGPFGSSLHEKDYVLDGTPIITVEHLGELGITYQNLPMVSDKDKNRLRPYQLNEGDIVFSRVGSVDRNGLICKDQSGWLFSGRLLRVRLKNALHNPAYLSFQFHSAPFKKRVIEVAVGQTMPSLNTTILKGIAVIMPEYEEQTAIAAILSDMDQDIQTLQQRLEKNRQLKQGMMQALLTGKTRLI</sequence>
<keyword evidence="5" id="KW-0255">Endonuclease</keyword>
<dbReference type="SUPFAM" id="SSF116734">
    <property type="entry name" value="DNA methylase specificity domain"/>
    <property type="match status" value="2"/>
</dbReference>
<dbReference type="PANTHER" id="PTHR30408">
    <property type="entry name" value="TYPE-1 RESTRICTION ENZYME ECOKI SPECIFICITY PROTEIN"/>
    <property type="match status" value="1"/>
</dbReference>
<dbReference type="Proteomes" id="UP000271870">
    <property type="component" value="Unassembled WGS sequence"/>
</dbReference>
<evidence type="ECO:0000256" key="2">
    <source>
        <dbReference type="ARBA" id="ARBA00022747"/>
    </source>
</evidence>
<keyword evidence="2" id="KW-0680">Restriction system</keyword>
<dbReference type="PANTHER" id="PTHR30408:SF12">
    <property type="entry name" value="TYPE I RESTRICTION ENZYME MJAVIII SPECIFICITY SUBUNIT"/>
    <property type="match status" value="1"/>
</dbReference>
<dbReference type="Gene3D" id="3.90.220.20">
    <property type="entry name" value="DNA methylase specificity domains"/>
    <property type="match status" value="2"/>
</dbReference>
<evidence type="ECO:0000256" key="3">
    <source>
        <dbReference type="ARBA" id="ARBA00023125"/>
    </source>
</evidence>
<keyword evidence="5" id="KW-0378">Hydrolase</keyword>
<name>A0ABX9WSP0_9GAMM</name>
<accession>A0ABX9WSP0</accession>